<dbReference type="EMBL" id="AK373095">
    <property type="protein sequence ID" value="BAK04292.1"/>
    <property type="molecule type" value="mRNA"/>
</dbReference>
<dbReference type="Gene3D" id="3.80.10.10">
    <property type="entry name" value="Ribonuclease Inhibitor"/>
    <property type="match status" value="2"/>
</dbReference>
<accession>F2EAC0</accession>
<evidence type="ECO:0000259" key="1">
    <source>
        <dbReference type="Pfam" id="PF23247"/>
    </source>
</evidence>
<organism evidence="2">
    <name type="scientific">Hordeum vulgare subsp. vulgare</name>
    <name type="common">Domesticated barley</name>
    <dbReference type="NCBI Taxonomy" id="112509"/>
    <lineage>
        <taxon>Eukaryota</taxon>
        <taxon>Viridiplantae</taxon>
        <taxon>Streptophyta</taxon>
        <taxon>Embryophyta</taxon>
        <taxon>Tracheophyta</taxon>
        <taxon>Spermatophyta</taxon>
        <taxon>Magnoliopsida</taxon>
        <taxon>Liliopsida</taxon>
        <taxon>Poales</taxon>
        <taxon>Poaceae</taxon>
        <taxon>BOP clade</taxon>
        <taxon>Pooideae</taxon>
        <taxon>Triticodae</taxon>
        <taxon>Triticeae</taxon>
        <taxon>Hordeinae</taxon>
        <taxon>Hordeum</taxon>
    </lineage>
</organism>
<dbReference type="InterPro" id="IPR057135">
    <property type="entry name" value="At4g27190-like_LRR"/>
</dbReference>
<dbReference type="SUPFAM" id="SSF52058">
    <property type="entry name" value="L domain-like"/>
    <property type="match status" value="2"/>
</dbReference>
<sequence length="999" mass="113989">MKRQVFIMADTIDAAAEEILGILESMSKQLQSIYFNGWCRLGASSALRVVAQHLKSSAAQEMKFDKVLHVDCSLWESMRALQKAVAEELELPQSVMAIFNQHDEEDDFNGIDQCSRGVIKDVREEIFKRLAGNSFIVIFHNGSSHYIDLYDCGIPVTTFLSNKVLWTWGGGFRLRGNLKGWDSIDFQRNTYMVPLAELDHALQEEAADVANRMGILDPDTIVECFQYVWKQTCAGQIDWGMHASNYWVCDGIIQGQGGTCAWEVGDGLFRNINLDWIEEYDNYIGHVCISDYDDRWVLATHQDLLHDGIGVLPPEATSFFLLPEKSEGRVVLPAVMFPYNNRLHVLHLSWCTFSFTSPPFLCCRHLRFLLLDHCTDIKEEIQSNSQNRSCFQKLWVFDLRYTDWYSKTTMGLMDELRELNVERVKDWMSIVDICGSRSSLVKFRVAPDPDSPQEIIMHRQLPNLSSAIHLKTVILENCVGLEQVVPDVLPPLVESFSFILTDAAIPKISSISFRGLGKLKSVFLRGMMENLLELDLSGSAVKSLDLREVVALNLKQLIVMGCDKLKAIQWPSSDERAKKLEVLRIDTLRPASSGHANWEEKAKETSGATRSSCFVAVEVRDARLLRSLKPIRECFYRFGIGHMEMSSSPASSVVGGGSECGQGIRNPNQYLYARDIFIGDHLQAVAANEGLIEWMWDGPSDLAVDRFKHWYVHIQDEEEMKNGLLLQLQQQQDRTEHNSIGGALLPFWLCYGARTLHVHDSLYNTSIPSTRNSHWPQLEECRVERCPKLSFVFATPIKSEDGSNKSDTVGRFPQLTTFWASQLSMARYIWNWSTIQLCGEDSFQHLEFLHLDYCPRLIHVLPLSVHMTTLRHLATLEVVCCGDLMEIFPLDPTERQEKQTIINFPELKRIHLHNLPRLQHICGGKMFAPKLETIKTRGCWNLGRLPAVARSCPEVDCEKEWWDNLQWDEGDANHHPSLYKLCHSMYYKKAQLPRGTVLM</sequence>
<dbReference type="InterPro" id="IPR032675">
    <property type="entry name" value="LRR_dom_sf"/>
</dbReference>
<name>F2EAC0_HORVV</name>
<dbReference type="PANTHER" id="PTHR33463">
    <property type="entry name" value="NB-ARC DOMAIN-CONTAINING PROTEIN-RELATED"/>
    <property type="match status" value="1"/>
</dbReference>
<dbReference type="PANTHER" id="PTHR33463:SF193">
    <property type="entry name" value="NB-ARC DOMAIN-CONTAINING PROTEIN"/>
    <property type="match status" value="1"/>
</dbReference>
<dbReference type="InterPro" id="IPR050905">
    <property type="entry name" value="Plant_NBS-LRR"/>
</dbReference>
<feature type="domain" description="Disease resistance protein At4g27190-like leucine-rich repeats" evidence="1">
    <location>
        <begin position="839"/>
        <end position="945"/>
    </location>
</feature>
<dbReference type="Pfam" id="PF23247">
    <property type="entry name" value="LRR_RPS2"/>
    <property type="match status" value="1"/>
</dbReference>
<proteinExistence type="evidence at transcript level"/>
<reference evidence="2" key="1">
    <citation type="journal article" date="2011" name="Plant Physiol.">
        <title>Comprehensive sequence analysis of 24,783 barley full-length cDNAs derived from 12 clone libraries.</title>
        <authorList>
            <person name="Matsumoto T."/>
            <person name="Tanaka T."/>
            <person name="Sakai H."/>
            <person name="Amano N."/>
            <person name="Kanamori H."/>
            <person name="Kurita K."/>
            <person name="Kikuta A."/>
            <person name="Kamiya K."/>
            <person name="Yamamoto M."/>
            <person name="Ikawa H."/>
            <person name="Fujii N."/>
            <person name="Hori K."/>
            <person name="Itoh T."/>
            <person name="Sato K."/>
        </authorList>
    </citation>
    <scope>NUCLEOTIDE SEQUENCE</scope>
</reference>
<protein>
    <submittedName>
        <fullName evidence="2">Predicted protein</fullName>
    </submittedName>
</protein>
<dbReference type="AlphaFoldDB" id="F2EAC0"/>
<evidence type="ECO:0000313" key="2">
    <source>
        <dbReference type="EMBL" id="BAK04292.1"/>
    </source>
</evidence>